<keyword evidence="6" id="KW-1185">Reference proteome</keyword>
<accession>A0A9P3PMY4</accession>
<proteinExistence type="predicted"/>
<feature type="transmembrane region" description="Helical" evidence="2">
    <location>
        <begin position="261"/>
        <end position="283"/>
    </location>
</feature>
<protein>
    <recommendedName>
        <fullName evidence="4">Glycoside-hydrolase family GH114 TIM-barrel domain-containing protein</fullName>
    </recommendedName>
</protein>
<dbReference type="Proteomes" id="UP001063166">
    <property type="component" value="Unassembled WGS sequence"/>
</dbReference>
<keyword evidence="2" id="KW-0472">Membrane</keyword>
<feature type="chain" id="PRO_5040499054" description="Glycoside-hydrolase family GH114 TIM-barrel domain-containing protein" evidence="3">
    <location>
        <begin position="19"/>
        <end position="867"/>
    </location>
</feature>
<feature type="transmembrane region" description="Helical" evidence="2">
    <location>
        <begin position="349"/>
        <end position="368"/>
    </location>
</feature>
<feature type="transmembrane region" description="Helical" evidence="2">
    <location>
        <begin position="375"/>
        <end position="396"/>
    </location>
</feature>
<reference evidence="5" key="1">
    <citation type="submission" date="2022-07" db="EMBL/GenBank/DDBJ databases">
        <title>The genome of Lyophyllum shimeji provides insight into the initial evolution of ectomycorrhizal fungal genome.</title>
        <authorList>
            <person name="Kobayashi Y."/>
            <person name="Shibata T."/>
            <person name="Hirakawa H."/>
            <person name="Shigenobu S."/>
            <person name="Nishiyama T."/>
            <person name="Yamada A."/>
            <person name="Hasebe M."/>
            <person name="Kawaguchi M."/>
        </authorList>
    </citation>
    <scope>NUCLEOTIDE SEQUENCE</scope>
    <source>
        <strain evidence="5">AT787</strain>
    </source>
</reference>
<feature type="compositionally biased region" description="Basic residues" evidence="1">
    <location>
        <begin position="622"/>
        <end position="642"/>
    </location>
</feature>
<evidence type="ECO:0000313" key="5">
    <source>
        <dbReference type="EMBL" id="GLB38419.1"/>
    </source>
</evidence>
<feature type="transmembrane region" description="Helical" evidence="2">
    <location>
        <begin position="442"/>
        <end position="463"/>
    </location>
</feature>
<evidence type="ECO:0000256" key="2">
    <source>
        <dbReference type="SAM" id="Phobius"/>
    </source>
</evidence>
<dbReference type="InterPro" id="IPR013785">
    <property type="entry name" value="Aldolase_TIM"/>
</dbReference>
<gene>
    <name evidence="5" type="ORF">LshimejAT787_0502840</name>
</gene>
<sequence length="867" mass="94317">MQFRALVALCIAATTASSALLPRDVTPSPTHGKFDYQIGDAYTSASDVTIASRDNGTDPVAGICYICYINAFQTQQKDESWYDDVLSKTSGGAYFEDDNRPGEFFLYQPSPKSPWKTIHQTMIDTRACKGFDAIEPGNLDTYTRPDGLLTKEDIVAFVKVLADYALRQDLAFGQKNTGNDMSSDERTAVGFDFAIAEECRYCDSYTDVHGNNVIDSDYSIEFTHQRICTMRGDLLLSEPSPSMSVANSTLSALVSTTPHQLAYSIPLLLVSVPLTFAGTFLTLDWSRAFPPSYAPIPFPGSFDDSRTKRKITFSLQGGLGGLASGYVFGVHLSTFLSLLVPAISSSAPLSHNSFLAVWILSCILTTVLGGRYRYCARVFAAISGGSSLALAISLIIHPPLLPRQVLTVLLTALSFVLVLLFSLPRLFGLLRPTLRMVTASSGAFGLVLSIALLAHIPAWANIWERLWLHDGESWGTAKEKGLSATYCILLCAGVAADCALNRWLGECPDEKWDNYLANYSANLPSDASRAGIFRPLPNNSLWARVFGSSNKQDKKEILFPLSPPLNKHAGNSMTKDPVAFLSDEDYDEEIVKTPVSDQHLPYDDLPASPAFLKKARSQNAKFKPRKKVTRQKHMAPGRKKPVKFGGDLSSDSSDDDSDAPKSGNVRPWLKQKASTSSSSPTLVGDSTRLPEYDLDIEFGKLKKVRAKAGSGAKDIPDYSDYEEDMGSPKARPALKEGDPGWSPGFMKRYSSSAGPNGISDSGAGSSSATSQNGAVAVPMGAVPATPSLIKALDRISAAQRDAFGPGSVTSAPTLSHPSEYTDAKQTDGLPQVQEPDDDDHEQATEKQKERAPRWEEFWREVKHKVRS</sequence>
<organism evidence="5 6">
    <name type="scientific">Lyophyllum shimeji</name>
    <name type="common">Hon-shimeji</name>
    <name type="synonym">Tricholoma shimeji</name>
    <dbReference type="NCBI Taxonomy" id="47721"/>
    <lineage>
        <taxon>Eukaryota</taxon>
        <taxon>Fungi</taxon>
        <taxon>Dikarya</taxon>
        <taxon>Basidiomycota</taxon>
        <taxon>Agaricomycotina</taxon>
        <taxon>Agaricomycetes</taxon>
        <taxon>Agaricomycetidae</taxon>
        <taxon>Agaricales</taxon>
        <taxon>Tricholomatineae</taxon>
        <taxon>Lyophyllaceae</taxon>
        <taxon>Lyophyllum</taxon>
    </lineage>
</organism>
<feature type="compositionally biased region" description="Polar residues" evidence="1">
    <location>
        <begin position="807"/>
        <end position="818"/>
    </location>
</feature>
<feature type="compositionally biased region" description="Low complexity" evidence="1">
    <location>
        <begin position="757"/>
        <end position="772"/>
    </location>
</feature>
<feature type="region of interest" description="Disordered" evidence="1">
    <location>
        <begin position="615"/>
        <end position="687"/>
    </location>
</feature>
<feature type="transmembrane region" description="Helical" evidence="2">
    <location>
        <begin position="408"/>
        <end position="430"/>
    </location>
</feature>
<feature type="transmembrane region" description="Helical" evidence="2">
    <location>
        <begin position="318"/>
        <end position="343"/>
    </location>
</feature>
<feature type="compositionally biased region" description="Polar residues" evidence="1">
    <location>
        <begin position="672"/>
        <end position="681"/>
    </location>
</feature>
<dbReference type="EMBL" id="BRPK01000005">
    <property type="protein sequence ID" value="GLB38419.1"/>
    <property type="molecule type" value="Genomic_DNA"/>
</dbReference>
<evidence type="ECO:0000256" key="3">
    <source>
        <dbReference type="SAM" id="SignalP"/>
    </source>
</evidence>
<keyword evidence="3" id="KW-0732">Signal</keyword>
<evidence type="ECO:0000313" key="6">
    <source>
        <dbReference type="Proteomes" id="UP001063166"/>
    </source>
</evidence>
<feature type="compositionally biased region" description="Basic and acidic residues" evidence="1">
    <location>
        <begin position="841"/>
        <end position="853"/>
    </location>
</feature>
<name>A0A9P3PMY4_LYOSH</name>
<feature type="signal peptide" evidence="3">
    <location>
        <begin position="1"/>
        <end position="18"/>
    </location>
</feature>
<evidence type="ECO:0000259" key="4">
    <source>
        <dbReference type="Pfam" id="PF03537"/>
    </source>
</evidence>
<dbReference type="Gene3D" id="3.20.20.70">
    <property type="entry name" value="Aldolase class I"/>
    <property type="match status" value="1"/>
</dbReference>
<dbReference type="OrthoDB" id="3364886at2759"/>
<dbReference type="PANTHER" id="PTHR35273">
    <property type="entry name" value="ALPHA-1,4 POLYGALACTOSAMINIDASE, PUTATIVE (AFU_ORTHOLOGUE AFUA_3G07890)-RELATED"/>
    <property type="match status" value="1"/>
</dbReference>
<keyword evidence="2" id="KW-1133">Transmembrane helix</keyword>
<keyword evidence="2" id="KW-0812">Transmembrane</keyword>
<comment type="caution">
    <text evidence="5">The sequence shown here is derived from an EMBL/GenBank/DDBJ whole genome shotgun (WGS) entry which is preliminary data.</text>
</comment>
<feature type="region of interest" description="Disordered" evidence="1">
    <location>
        <begin position="802"/>
        <end position="853"/>
    </location>
</feature>
<feature type="region of interest" description="Disordered" evidence="1">
    <location>
        <begin position="705"/>
        <end position="772"/>
    </location>
</feature>
<dbReference type="PANTHER" id="PTHR35273:SF2">
    <property type="entry name" value="ALPHA-GALACTOSIDASE"/>
    <property type="match status" value="1"/>
</dbReference>
<dbReference type="AlphaFoldDB" id="A0A9P3PMY4"/>
<evidence type="ECO:0000256" key="1">
    <source>
        <dbReference type="SAM" id="MobiDB-lite"/>
    </source>
</evidence>
<dbReference type="Pfam" id="PF03537">
    <property type="entry name" value="Glyco_hydro_114"/>
    <property type="match status" value="1"/>
</dbReference>
<feature type="domain" description="Glycoside-hydrolase family GH114 TIM-barrel" evidence="4">
    <location>
        <begin position="33"/>
        <end position="229"/>
    </location>
</feature>
<dbReference type="InterPro" id="IPR004352">
    <property type="entry name" value="GH114_TIM-barrel"/>
</dbReference>